<dbReference type="AlphaFoldDB" id="K1PVY9"/>
<sequence length="123" mass="13869">MWLVWVFLIVSGFVWLAEGSCYNVLQPPRNLNGCVDDEGHVTGLGKTKFDYDTCFRCTCVRGALNCCGFGYRAGIMNLPGCRMKRLPRCEFTFVSVLDGEDSCLQQDNEVRGCMARHDRSDPK</sequence>
<dbReference type="InParanoid" id="K1PVY9"/>
<evidence type="ECO:0000313" key="1">
    <source>
        <dbReference type="EMBL" id="EKC25898.1"/>
    </source>
</evidence>
<name>K1PVY9_MAGGI</name>
<accession>K1PVY9</accession>
<proteinExistence type="predicted"/>
<organism evidence="1">
    <name type="scientific">Magallana gigas</name>
    <name type="common">Pacific oyster</name>
    <name type="synonym">Crassostrea gigas</name>
    <dbReference type="NCBI Taxonomy" id="29159"/>
    <lineage>
        <taxon>Eukaryota</taxon>
        <taxon>Metazoa</taxon>
        <taxon>Spiralia</taxon>
        <taxon>Lophotrochozoa</taxon>
        <taxon>Mollusca</taxon>
        <taxon>Bivalvia</taxon>
        <taxon>Autobranchia</taxon>
        <taxon>Pteriomorphia</taxon>
        <taxon>Ostreida</taxon>
        <taxon>Ostreoidea</taxon>
        <taxon>Ostreidae</taxon>
        <taxon>Magallana</taxon>
    </lineage>
</organism>
<dbReference type="HOGENOM" id="CLU_2017409_0_0_1"/>
<gene>
    <name evidence="1" type="ORF">CGI_10012655</name>
</gene>
<dbReference type="Gene3D" id="2.60.40.1900">
    <property type="entry name" value="Beta-microseminoprotein (PSP94) domain"/>
    <property type="match status" value="1"/>
</dbReference>
<dbReference type="EMBL" id="JH816899">
    <property type="protein sequence ID" value="EKC25898.1"/>
    <property type="molecule type" value="Genomic_DNA"/>
</dbReference>
<reference evidence="1" key="1">
    <citation type="journal article" date="2012" name="Nature">
        <title>The oyster genome reveals stress adaptation and complexity of shell formation.</title>
        <authorList>
            <person name="Zhang G."/>
            <person name="Fang X."/>
            <person name="Guo X."/>
            <person name="Li L."/>
            <person name="Luo R."/>
            <person name="Xu F."/>
            <person name="Yang P."/>
            <person name="Zhang L."/>
            <person name="Wang X."/>
            <person name="Qi H."/>
            <person name="Xiong Z."/>
            <person name="Que H."/>
            <person name="Xie Y."/>
            <person name="Holland P.W."/>
            <person name="Paps J."/>
            <person name="Zhu Y."/>
            <person name="Wu F."/>
            <person name="Chen Y."/>
            <person name="Wang J."/>
            <person name="Peng C."/>
            <person name="Meng J."/>
            <person name="Yang L."/>
            <person name="Liu J."/>
            <person name="Wen B."/>
            <person name="Zhang N."/>
            <person name="Huang Z."/>
            <person name="Zhu Q."/>
            <person name="Feng Y."/>
            <person name="Mount A."/>
            <person name="Hedgecock D."/>
            <person name="Xu Z."/>
            <person name="Liu Y."/>
            <person name="Domazet-Loso T."/>
            <person name="Du Y."/>
            <person name="Sun X."/>
            <person name="Zhang S."/>
            <person name="Liu B."/>
            <person name="Cheng P."/>
            <person name="Jiang X."/>
            <person name="Li J."/>
            <person name="Fan D."/>
            <person name="Wang W."/>
            <person name="Fu W."/>
            <person name="Wang T."/>
            <person name="Wang B."/>
            <person name="Zhang J."/>
            <person name="Peng Z."/>
            <person name="Li Y."/>
            <person name="Li N."/>
            <person name="Wang J."/>
            <person name="Chen M."/>
            <person name="He Y."/>
            <person name="Tan F."/>
            <person name="Song X."/>
            <person name="Zheng Q."/>
            <person name="Huang R."/>
            <person name="Yang H."/>
            <person name="Du X."/>
            <person name="Chen L."/>
            <person name="Yang M."/>
            <person name="Gaffney P.M."/>
            <person name="Wang S."/>
            <person name="Luo L."/>
            <person name="She Z."/>
            <person name="Ming Y."/>
            <person name="Huang W."/>
            <person name="Zhang S."/>
            <person name="Huang B."/>
            <person name="Zhang Y."/>
            <person name="Qu T."/>
            <person name="Ni P."/>
            <person name="Miao G."/>
            <person name="Wang J."/>
            <person name="Wang Q."/>
            <person name="Steinberg C.E."/>
            <person name="Wang H."/>
            <person name="Li N."/>
            <person name="Qian L."/>
            <person name="Zhang G."/>
            <person name="Li Y."/>
            <person name="Yang H."/>
            <person name="Liu X."/>
            <person name="Wang J."/>
            <person name="Yin Y."/>
            <person name="Wang J."/>
        </authorList>
    </citation>
    <scope>NUCLEOTIDE SEQUENCE [LARGE SCALE GENOMIC DNA]</scope>
    <source>
        <strain evidence="1">05x7-T-G4-1.051#20</strain>
    </source>
</reference>
<protein>
    <submittedName>
        <fullName evidence="1">Uncharacterized protein</fullName>
    </submittedName>
</protein>